<dbReference type="AlphaFoldDB" id="A0A6J4HU29"/>
<feature type="compositionally biased region" description="Basic and acidic residues" evidence="1">
    <location>
        <begin position="159"/>
        <end position="176"/>
    </location>
</feature>
<name>A0A6J4HU29_9ACTN</name>
<organism evidence="2">
    <name type="scientific">uncultured Acidimicrobiales bacterium</name>
    <dbReference type="NCBI Taxonomy" id="310071"/>
    <lineage>
        <taxon>Bacteria</taxon>
        <taxon>Bacillati</taxon>
        <taxon>Actinomycetota</taxon>
        <taxon>Acidimicrobiia</taxon>
        <taxon>Acidimicrobiales</taxon>
        <taxon>environmental samples</taxon>
    </lineage>
</organism>
<feature type="compositionally biased region" description="Basic and acidic residues" evidence="1">
    <location>
        <begin position="107"/>
        <end position="119"/>
    </location>
</feature>
<protein>
    <submittedName>
        <fullName evidence="2">Mobile element protein</fullName>
    </submittedName>
</protein>
<gene>
    <name evidence="2" type="ORF">AVDCRST_MAG10-1305</name>
</gene>
<evidence type="ECO:0000313" key="2">
    <source>
        <dbReference type="EMBL" id="CAA9233920.1"/>
    </source>
</evidence>
<proteinExistence type="predicted"/>
<dbReference type="EMBL" id="CADCTB010000087">
    <property type="protein sequence ID" value="CAA9233920.1"/>
    <property type="molecule type" value="Genomic_DNA"/>
</dbReference>
<feature type="compositionally biased region" description="Basic residues" evidence="1">
    <location>
        <begin position="177"/>
        <end position="197"/>
    </location>
</feature>
<feature type="non-terminal residue" evidence="2">
    <location>
        <position position="259"/>
    </location>
</feature>
<feature type="non-terminal residue" evidence="2">
    <location>
        <position position="1"/>
    </location>
</feature>
<reference evidence="2" key="1">
    <citation type="submission" date="2020-02" db="EMBL/GenBank/DDBJ databases">
        <authorList>
            <person name="Meier V. D."/>
        </authorList>
    </citation>
    <scope>NUCLEOTIDE SEQUENCE</scope>
    <source>
        <strain evidence="2">AVDCRST_MAG10</strain>
    </source>
</reference>
<accession>A0A6J4HU29</accession>
<feature type="region of interest" description="Disordered" evidence="1">
    <location>
        <begin position="209"/>
        <end position="259"/>
    </location>
</feature>
<evidence type="ECO:0000256" key="1">
    <source>
        <dbReference type="SAM" id="MobiDB-lite"/>
    </source>
</evidence>
<sequence>EHRPADVAGRPRHRLPPAAPGRHAPAVGRAAGDGKDPALGAGGVPAHAHRGGDRLPGRLQRPGADAPGRLPGDQDPGGVRRHDVVGEAGHLRLPGQPRVGQGQGERLPGRPARDREESPARGPGPPCRGLRPEGSLLHRRRAGRDPLPGHGRQLRRPGHRDDPARRPGPDRRDRLRPSRLHRRPAVLPPRRRRLRTAVSRHRLALAVRGLGPLPARAHHRGQSPRPAAPPRRGGRHRGGVVPHEGRPIEGRTPGAEKGL</sequence>
<feature type="region of interest" description="Disordered" evidence="1">
    <location>
        <begin position="1"/>
        <end position="197"/>
    </location>
</feature>